<dbReference type="CDD" id="cd03078">
    <property type="entry name" value="GST_N_Metaxin1_like"/>
    <property type="match status" value="1"/>
</dbReference>
<dbReference type="InterPro" id="IPR050931">
    <property type="entry name" value="Mito_Protein_Transport_Metaxin"/>
</dbReference>
<comment type="subcellular location">
    <subcellularLocation>
        <location evidence="1">Mitochondrion outer membrane</location>
    </subcellularLocation>
</comment>
<dbReference type="PANTHER" id="PTHR12289:SF41">
    <property type="entry name" value="FAILED AXON CONNECTIONS-RELATED"/>
    <property type="match status" value="1"/>
</dbReference>
<dbReference type="OrthoDB" id="5835136at2759"/>
<dbReference type="Pfam" id="PF10568">
    <property type="entry name" value="Tom37"/>
    <property type="match status" value="1"/>
</dbReference>
<dbReference type="InterPro" id="IPR019564">
    <property type="entry name" value="Sam37/metaxin_N"/>
</dbReference>
<dbReference type="Proteomes" id="UP000696280">
    <property type="component" value="Unassembled WGS sequence"/>
</dbReference>
<comment type="caution">
    <text evidence="9">The sequence shown here is derived from an EMBL/GenBank/DDBJ whole genome shotgun (WGS) entry which is preliminary data.</text>
</comment>
<keyword evidence="3" id="KW-1000">Mitochondrion outer membrane</keyword>
<evidence type="ECO:0000256" key="3">
    <source>
        <dbReference type="ARBA" id="ARBA00022787"/>
    </source>
</evidence>
<keyword evidence="2" id="KW-0813">Transport</keyword>
<evidence type="ECO:0000256" key="1">
    <source>
        <dbReference type="ARBA" id="ARBA00004294"/>
    </source>
</evidence>
<keyword evidence="5" id="KW-0496">Mitochondrion</keyword>
<keyword evidence="4" id="KW-0653">Protein transport</keyword>
<evidence type="ECO:0008006" key="11">
    <source>
        <dbReference type="Google" id="ProtNLM"/>
    </source>
</evidence>
<dbReference type="AlphaFoldDB" id="A0A9N9L9G6"/>
<feature type="domain" description="Mitochondrial outer membrane transport complex Sam37/metaxin N-terminal" evidence="7">
    <location>
        <begin position="21"/>
        <end position="146"/>
    </location>
</feature>
<evidence type="ECO:0000256" key="2">
    <source>
        <dbReference type="ARBA" id="ARBA00022448"/>
    </source>
</evidence>
<sequence>MVLELHVWGPAFSLASIDPHCLAAIAYLQQAVPRGKWALIATSDPALSPTNELPALRNGDIWIGGFRNIFYYLAQYSSGEWVLDAGLPELEGADCIAFSSFVESHGQPLIDLSLYVSSVNYTTTTRPIYNTIQSFPLPYLTPPAVRAAAKERTAHLGLSSLDLDTQDGEPQGDASFIPPSLRKRATTVTSLIAQNPEITARIKLDVLAKDFFGPLQKLKGKKKYLLSNTTFSSLDCLALGYLSLMLVPELPQPWLAQTMRKKYPELCAWTEELGQQIFGGPADIDDAFLTTRTEGTTSKGGKSSLPWEVPHTGGMIGVGGVFLGNIADSIPVVGQLRRNTRMRQHGGKAPGDELQSSNWQSITTIGSLVAGVGMFLGYMFHQGFISLPDNPERERNGTGLDGYGDAGAALSIYANNMNAGTQQHRGIEAHGAPVAEVDIDVGSNGVKVTEIVS</sequence>
<feature type="domain" description="Metaxin glutathione S-transferase" evidence="8">
    <location>
        <begin position="217"/>
        <end position="272"/>
    </location>
</feature>
<evidence type="ECO:0000256" key="5">
    <source>
        <dbReference type="ARBA" id="ARBA00023128"/>
    </source>
</evidence>
<protein>
    <recommendedName>
        <fullName evidence="11">Mitochondrial import receptor subunit</fullName>
    </recommendedName>
</protein>
<dbReference type="GO" id="GO:0007005">
    <property type="term" value="P:mitochondrion organization"/>
    <property type="evidence" value="ECO:0007669"/>
    <property type="project" value="TreeGrafter"/>
</dbReference>
<evidence type="ECO:0000256" key="6">
    <source>
        <dbReference type="ARBA" id="ARBA00023136"/>
    </source>
</evidence>
<gene>
    <name evidence="9" type="ORF">HYFRA_00008136</name>
</gene>
<evidence type="ECO:0000313" key="10">
    <source>
        <dbReference type="Proteomes" id="UP000696280"/>
    </source>
</evidence>
<dbReference type="Pfam" id="PF17171">
    <property type="entry name" value="GST_C_6"/>
    <property type="match status" value="1"/>
</dbReference>
<accession>A0A9N9L9G6</accession>
<evidence type="ECO:0000259" key="8">
    <source>
        <dbReference type="Pfam" id="PF17171"/>
    </source>
</evidence>
<dbReference type="PANTHER" id="PTHR12289">
    <property type="entry name" value="METAXIN RELATED"/>
    <property type="match status" value="1"/>
</dbReference>
<reference evidence="9" key="1">
    <citation type="submission" date="2021-07" db="EMBL/GenBank/DDBJ databases">
        <authorList>
            <person name="Durling M."/>
        </authorList>
    </citation>
    <scope>NUCLEOTIDE SEQUENCE</scope>
</reference>
<evidence type="ECO:0000256" key="4">
    <source>
        <dbReference type="ARBA" id="ARBA00022927"/>
    </source>
</evidence>
<dbReference type="EMBL" id="CAJVRL010000099">
    <property type="protein sequence ID" value="CAG8960418.1"/>
    <property type="molecule type" value="Genomic_DNA"/>
</dbReference>
<evidence type="ECO:0000259" key="7">
    <source>
        <dbReference type="Pfam" id="PF10568"/>
    </source>
</evidence>
<dbReference type="GO" id="GO:0015031">
    <property type="term" value="P:protein transport"/>
    <property type="evidence" value="ECO:0007669"/>
    <property type="project" value="UniProtKB-KW"/>
</dbReference>
<dbReference type="InterPro" id="IPR033468">
    <property type="entry name" value="Metaxin_GST"/>
</dbReference>
<keyword evidence="6" id="KW-0472">Membrane</keyword>
<name>A0A9N9L9G6_9HELO</name>
<evidence type="ECO:0000313" key="9">
    <source>
        <dbReference type="EMBL" id="CAG8960418.1"/>
    </source>
</evidence>
<proteinExistence type="predicted"/>
<organism evidence="9 10">
    <name type="scientific">Hymenoscyphus fraxineus</name>
    <dbReference type="NCBI Taxonomy" id="746836"/>
    <lineage>
        <taxon>Eukaryota</taxon>
        <taxon>Fungi</taxon>
        <taxon>Dikarya</taxon>
        <taxon>Ascomycota</taxon>
        <taxon>Pezizomycotina</taxon>
        <taxon>Leotiomycetes</taxon>
        <taxon>Helotiales</taxon>
        <taxon>Helotiaceae</taxon>
        <taxon>Hymenoscyphus</taxon>
    </lineage>
</organism>
<dbReference type="GO" id="GO:0001401">
    <property type="term" value="C:SAM complex"/>
    <property type="evidence" value="ECO:0007669"/>
    <property type="project" value="InterPro"/>
</dbReference>
<keyword evidence="10" id="KW-1185">Reference proteome</keyword>